<dbReference type="GO" id="GO:0015171">
    <property type="term" value="F:amino acid transmembrane transporter activity"/>
    <property type="evidence" value="ECO:0007669"/>
    <property type="project" value="TreeGrafter"/>
</dbReference>
<accession>A0A2U2AFU5</accession>
<feature type="transmembrane region" description="Helical" evidence="6">
    <location>
        <begin position="6"/>
        <end position="25"/>
    </location>
</feature>
<dbReference type="RefSeq" id="WP_109188894.1">
    <property type="nucleotide sequence ID" value="NZ_BMYA01000005.1"/>
</dbReference>
<feature type="transmembrane region" description="Helical" evidence="6">
    <location>
        <begin position="37"/>
        <end position="61"/>
    </location>
</feature>
<gene>
    <name evidence="7" type="ORF">DC083_03605</name>
</gene>
<protein>
    <submittedName>
        <fullName evidence="7">Amino acid transporter</fullName>
    </submittedName>
</protein>
<proteinExistence type="predicted"/>
<evidence type="ECO:0000256" key="5">
    <source>
        <dbReference type="ARBA" id="ARBA00023136"/>
    </source>
</evidence>
<evidence type="ECO:0000256" key="1">
    <source>
        <dbReference type="ARBA" id="ARBA00004651"/>
    </source>
</evidence>
<dbReference type="PANTHER" id="PTHR30086:SF20">
    <property type="entry name" value="ARGININE EXPORTER PROTEIN ARGO-RELATED"/>
    <property type="match status" value="1"/>
</dbReference>
<feature type="transmembrane region" description="Helical" evidence="6">
    <location>
        <begin position="178"/>
        <end position="203"/>
    </location>
</feature>
<feature type="transmembrane region" description="Helical" evidence="6">
    <location>
        <begin position="146"/>
        <end position="166"/>
    </location>
</feature>
<evidence type="ECO:0000256" key="6">
    <source>
        <dbReference type="SAM" id="Phobius"/>
    </source>
</evidence>
<dbReference type="GO" id="GO:0005886">
    <property type="term" value="C:plasma membrane"/>
    <property type="evidence" value="ECO:0007669"/>
    <property type="project" value="UniProtKB-SubCell"/>
</dbReference>
<dbReference type="EMBL" id="QEWQ01000002">
    <property type="protein sequence ID" value="PWD81538.1"/>
    <property type="molecule type" value="Genomic_DNA"/>
</dbReference>
<name>A0A2U2AFU5_9GAMM</name>
<keyword evidence="8" id="KW-1185">Reference proteome</keyword>
<comment type="subcellular location">
    <subcellularLocation>
        <location evidence="1">Cell membrane</location>
        <topology evidence="1">Multi-pass membrane protein</topology>
    </subcellularLocation>
</comment>
<feature type="transmembrane region" description="Helical" evidence="6">
    <location>
        <begin position="109"/>
        <end position="126"/>
    </location>
</feature>
<keyword evidence="2" id="KW-1003">Cell membrane</keyword>
<feature type="transmembrane region" description="Helical" evidence="6">
    <location>
        <begin position="67"/>
        <end position="88"/>
    </location>
</feature>
<organism evidence="7 8">
    <name type="scientific">Ignatzschineria ureiclastica</name>
    <dbReference type="NCBI Taxonomy" id="472582"/>
    <lineage>
        <taxon>Bacteria</taxon>
        <taxon>Pseudomonadati</taxon>
        <taxon>Pseudomonadota</taxon>
        <taxon>Gammaproteobacteria</taxon>
        <taxon>Cardiobacteriales</taxon>
        <taxon>Ignatzschineriaceae</taxon>
        <taxon>Ignatzschineria</taxon>
    </lineage>
</organism>
<dbReference type="InterPro" id="IPR001123">
    <property type="entry name" value="LeuE-type"/>
</dbReference>
<evidence type="ECO:0000313" key="7">
    <source>
        <dbReference type="EMBL" id="PWD81538.1"/>
    </source>
</evidence>
<dbReference type="Proteomes" id="UP000245020">
    <property type="component" value="Unassembled WGS sequence"/>
</dbReference>
<sequence length="208" mass="22989">MWGIFAEGILLSAGLIIAIGAQNAYVLRQGVEGNHPFWVATVCFLCDFVLMSLGVLGIGAFLAENIWIQQILAGIGALYILFFAYQAFRSALNPEGLQAIPYMGRPSRMKVIAGALAITLLNPHVYLDTIVILGGFASTLQYEEKLIFLIGALIASFVWFYSLSFGARRLAPILSKPLTWRILNFLIALMMLYIAYQLGLFIWNTSTL</sequence>
<reference evidence="8" key="1">
    <citation type="submission" date="2018-05" db="EMBL/GenBank/DDBJ databases">
        <title>Ignatzschineria dubaiensis sp. nov., isolated from necrotic foot tissues of dromedaries (Camelus dromedarius) and associated maggots in Dubai, United Arab Emirates.</title>
        <authorList>
            <person name="Tsang C.C."/>
            <person name="Tang J.Y.M."/>
            <person name="Fong J.Y.H."/>
            <person name="Kinne J."/>
            <person name="Lee H.H."/>
            <person name="Joseph M."/>
            <person name="Jose S."/>
            <person name="Schuster R.K."/>
            <person name="Tang Y."/>
            <person name="Sivakumar S."/>
            <person name="Chen J.H.K."/>
            <person name="Teng J.L.L."/>
            <person name="Lau S.K.P."/>
            <person name="Wernery U."/>
            <person name="Woo P.C.Y."/>
        </authorList>
    </citation>
    <scope>NUCLEOTIDE SEQUENCE [LARGE SCALE GENOMIC DNA]</scope>
    <source>
        <strain evidence="8">KCTC 22644</strain>
    </source>
</reference>
<evidence type="ECO:0000256" key="3">
    <source>
        <dbReference type="ARBA" id="ARBA00022692"/>
    </source>
</evidence>
<dbReference type="OrthoDB" id="5638726at2"/>
<keyword evidence="4 6" id="KW-1133">Transmembrane helix</keyword>
<evidence type="ECO:0000313" key="8">
    <source>
        <dbReference type="Proteomes" id="UP000245020"/>
    </source>
</evidence>
<keyword evidence="3 6" id="KW-0812">Transmembrane</keyword>
<keyword evidence="5 6" id="KW-0472">Membrane</keyword>
<evidence type="ECO:0000256" key="2">
    <source>
        <dbReference type="ARBA" id="ARBA00022475"/>
    </source>
</evidence>
<dbReference type="PANTHER" id="PTHR30086">
    <property type="entry name" value="ARGININE EXPORTER PROTEIN ARGO"/>
    <property type="match status" value="1"/>
</dbReference>
<evidence type="ECO:0000256" key="4">
    <source>
        <dbReference type="ARBA" id="ARBA00022989"/>
    </source>
</evidence>
<dbReference type="AlphaFoldDB" id="A0A2U2AFU5"/>
<dbReference type="Pfam" id="PF01810">
    <property type="entry name" value="LysE"/>
    <property type="match status" value="1"/>
</dbReference>
<comment type="caution">
    <text evidence="7">The sequence shown here is derived from an EMBL/GenBank/DDBJ whole genome shotgun (WGS) entry which is preliminary data.</text>
</comment>